<evidence type="ECO:0000313" key="2">
    <source>
        <dbReference type="Proteomes" id="UP000275436"/>
    </source>
</evidence>
<dbReference type="CDD" id="cd04950">
    <property type="entry name" value="GT4_TuaH-like"/>
    <property type="match status" value="1"/>
</dbReference>
<dbReference type="Gene3D" id="3.40.50.2000">
    <property type="entry name" value="Glycogen Phosphorylase B"/>
    <property type="match status" value="1"/>
</dbReference>
<dbReference type="GO" id="GO:0016740">
    <property type="term" value="F:transferase activity"/>
    <property type="evidence" value="ECO:0007669"/>
    <property type="project" value="UniProtKB-KW"/>
</dbReference>
<dbReference type="SUPFAM" id="SSF53756">
    <property type="entry name" value="UDP-Glycosyltransferase/glycogen phosphorylase"/>
    <property type="match status" value="1"/>
</dbReference>
<gene>
    <name evidence="1" type="ORF">DNR46_28350</name>
</gene>
<reference evidence="1 2" key="1">
    <citation type="journal article" date="2018" name="Mol. Plant Microbe Interact.">
        <title>Taxonomically Different Co-Microsymbionts of a Relict Legume, Oxytropis popoviana, Have Complementary Sets of Symbiotic Genes and Together Increase the Efficiency of Plant Nodulation.</title>
        <authorList>
            <person name="Safronova V."/>
            <person name="Belimov A."/>
            <person name="Sazanova A."/>
            <person name="Chirak E."/>
            <person name="Verkhozina A."/>
            <person name="Kuznetsova I."/>
            <person name="Andronov E."/>
            <person name="Puhalsky J."/>
            <person name="Tikhonovich I."/>
        </authorList>
    </citation>
    <scope>NUCLEOTIDE SEQUENCE [LARGE SCALE GENOMIC DNA]</scope>
    <source>
        <strain evidence="1 2">Opo-235</strain>
    </source>
</reference>
<name>A0A3M9X3B0_9HYPH</name>
<accession>A0A3M9X3B0</accession>
<keyword evidence="1" id="KW-0808">Transferase</keyword>
<dbReference type="EMBL" id="QKOD01000011">
    <property type="protein sequence ID" value="RNJ42331.1"/>
    <property type="molecule type" value="Genomic_DNA"/>
</dbReference>
<comment type="caution">
    <text evidence="1">The sequence shown here is derived from an EMBL/GenBank/DDBJ whole genome shotgun (WGS) entry which is preliminary data.</text>
</comment>
<dbReference type="AlphaFoldDB" id="A0A3M9X3B0"/>
<dbReference type="RefSeq" id="WP_123169683.1">
    <property type="nucleotide sequence ID" value="NZ_QKOD01000011.1"/>
</dbReference>
<protein>
    <submittedName>
        <fullName evidence="1">Glycosyltransferase family 1 protein</fullName>
    </submittedName>
</protein>
<dbReference type="Proteomes" id="UP000275436">
    <property type="component" value="Unassembled WGS sequence"/>
</dbReference>
<evidence type="ECO:0000313" key="1">
    <source>
        <dbReference type="EMBL" id="RNJ42331.1"/>
    </source>
</evidence>
<sequence length="389" mass="43079">MDHTVTNPFLVPFDNPLLICFCHLRWDFVFQRPQHLMTRAAADYTVVFFEEPVSEPVQIPFLRRKSVAPGLTVVTPVLPLHQYGVEGDRAVAIMLENLVAGIEHDQLVTWYYTPMALKFTAALQEHVCIYDCMDELSAFKNAPPELERLEQQLFGKADVVFTGGMSLYEAKRDRHPSVHAFPSSIDATHFHQARRPQADPSDQQTIAHPRVGFFGVIDERFDIDLVAQTAATMPAVQFVTIGPVVKIDPATLPAGPNIHWLGAKRYAELPSYMAGWDVGWMPFALNEATRYISPTKTPEFLAGGLPVVSTAIVDVVQTYGRRGLVSIADAGSMPAALSAALRKGRGEMAKVDAYLSGMSWDAAWSAMLDLLKPAKVLRLPGSRRLVDHV</sequence>
<proteinExistence type="predicted"/>
<organism evidence="1 2">
    <name type="scientific">Mesorhizobium japonicum</name>
    <dbReference type="NCBI Taxonomy" id="2066070"/>
    <lineage>
        <taxon>Bacteria</taxon>
        <taxon>Pseudomonadati</taxon>
        <taxon>Pseudomonadota</taxon>
        <taxon>Alphaproteobacteria</taxon>
        <taxon>Hyphomicrobiales</taxon>
        <taxon>Phyllobacteriaceae</taxon>
        <taxon>Mesorhizobium</taxon>
    </lineage>
</organism>